<gene>
    <name evidence="1" type="ORF">ACFOW9_01225</name>
</gene>
<sequence>MHEKAKTTKATTATSTLDWRLRTFELYSEVRALMESGDRTGAHALWIRQRNSLFATHAASALDPEKKKRFRGLRVSDYDANFSFESTLLEEGAGEEMLVRTGTDGSVPFERIGTFRIPGIGSLAAWQLRSYGGGIFLPFRDAGSGQPGGSYGAGRYLLDTIKGAFLGRVGDAFILDFNFAYNPSCAYDETWACPLPGPHNRLATEISVGELYLPELAP</sequence>
<comment type="caution">
    <text evidence="1">The sequence shown here is derived from an EMBL/GenBank/DDBJ whole genome shotgun (WGS) entry which is preliminary data.</text>
</comment>
<dbReference type="RefSeq" id="WP_230068449.1">
    <property type="nucleotide sequence ID" value="NZ_BAABLL010000002.1"/>
</dbReference>
<name>A0ABV8QVL4_9MICC</name>
<evidence type="ECO:0000313" key="2">
    <source>
        <dbReference type="Proteomes" id="UP001595773"/>
    </source>
</evidence>
<reference evidence="2" key="1">
    <citation type="journal article" date="2019" name="Int. J. Syst. Evol. Microbiol.">
        <title>The Global Catalogue of Microorganisms (GCM) 10K type strain sequencing project: providing services to taxonomists for standard genome sequencing and annotation.</title>
        <authorList>
            <consortium name="The Broad Institute Genomics Platform"/>
            <consortium name="The Broad Institute Genome Sequencing Center for Infectious Disease"/>
            <person name="Wu L."/>
            <person name="Ma J."/>
        </authorList>
    </citation>
    <scope>NUCLEOTIDE SEQUENCE [LARGE SCALE GENOMIC DNA]</scope>
    <source>
        <strain evidence="2">CGMCC 1.10698</strain>
    </source>
</reference>
<evidence type="ECO:0000313" key="1">
    <source>
        <dbReference type="EMBL" id="MFC4264222.1"/>
    </source>
</evidence>
<dbReference type="PANTHER" id="PTHR41913">
    <property type="entry name" value="DUF1684 DOMAIN-CONTAINING PROTEIN"/>
    <property type="match status" value="1"/>
</dbReference>
<dbReference type="PANTHER" id="PTHR41913:SF1">
    <property type="entry name" value="DUF1684 DOMAIN-CONTAINING PROTEIN"/>
    <property type="match status" value="1"/>
</dbReference>
<proteinExistence type="predicted"/>
<organism evidence="1 2">
    <name type="scientific">Arthrobacter cryoconiti</name>
    <dbReference type="NCBI Taxonomy" id="748907"/>
    <lineage>
        <taxon>Bacteria</taxon>
        <taxon>Bacillati</taxon>
        <taxon>Actinomycetota</taxon>
        <taxon>Actinomycetes</taxon>
        <taxon>Micrococcales</taxon>
        <taxon>Micrococcaceae</taxon>
        <taxon>Arthrobacter</taxon>
    </lineage>
</organism>
<dbReference type="InterPro" id="IPR012467">
    <property type="entry name" value="DUF1684"/>
</dbReference>
<dbReference type="Pfam" id="PF07920">
    <property type="entry name" value="DUF1684"/>
    <property type="match status" value="1"/>
</dbReference>
<keyword evidence="2" id="KW-1185">Reference proteome</keyword>
<dbReference type="EMBL" id="JBHSCQ010000003">
    <property type="protein sequence ID" value="MFC4264222.1"/>
    <property type="molecule type" value="Genomic_DNA"/>
</dbReference>
<dbReference type="Proteomes" id="UP001595773">
    <property type="component" value="Unassembled WGS sequence"/>
</dbReference>
<protein>
    <submittedName>
        <fullName evidence="1">DUF1684 domain-containing protein</fullName>
    </submittedName>
</protein>
<accession>A0ABV8QVL4</accession>